<dbReference type="SUPFAM" id="SSF46689">
    <property type="entry name" value="Homeodomain-like"/>
    <property type="match status" value="2"/>
</dbReference>
<gene>
    <name evidence="5" type="ORF">RXV94_05480</name>
</gene>
<keyword evidence="6" id="KW-1185">Reference proteome</keyword>
<dbReference type="PROSITE" id="PS00041">
    <property type="entry name" value="HTH_ARAC_FAMILY_1"/>
    <property type="match status" value="1"/>
</dbReference>
<evidence type="ECO:0000259" key="4">
    <source>
        <dbReference type="PROSITE" id="PS01124"/>
    </source>
</evidence>
<dbReference type="PRINTS" id="PR00032">
    <property type="entry name" value="HTHARAC"/>
</dbReference>
<keyword evidence="3" id="KW-0804">Transcription</keyword>
<comment type="caution">
    <text evidence="5">The sequence shown here is derived from an EMBL/GenBank/DDBJ whole genome shotgun (WGS) entry which is preliminary data.</text>
</comment>
<keyword evidence="1" id="KW-0805">Transcription regulation</keyword>
<keyword evidence="2" id="KW-0238">DNA-binding</keyword>
<name>A0ABU3U5B6_9FLAO</name>
<dbReference type="InterPro" id="IPR054015">
    <property type="entry name" value="ExsA-like_N"/>
</dbReference>
<organism evidence="5 6">
    <name type="scientific">Gilvirhabdus luticola</name>
    <dbReference type="NCBI Taxonomy" id="3079858"/>
    <lineage>
        <taxon>Bacteria</taxon>
        <taxon>Pseudomonadati</taxon>
        <taxon>Bacteroidota</taxon>
        <taxon>Flavobacteriia</taxon>
        <taxon>Flavobacteriales</taxon>
        <taxon>Flavobacteriaceae</taxon>
        <taxon>Gilvirhabdus</taxon>
    </lineage>
</organism>
<dbReference type="InterPro" id="IPR020449">
    <property type="entry name" value="Tscrpt_reg_AraC-type_HTH"/>
</dbReference>
<sequence length="286" mass="33947">MIVDLFEYFKKNPKYNKVAGDDYLIVEYKCPINSEEFQLWTETNMITYVISGKKDWIAPDKKYEITSGDALFIRKGVYTTKQYFEVDYCVMLFFITDDFIRNFIKELNPDSSLINNTEFPQIFEIAVNDSFQSLILSVFNYLKQGNEIPKELIEMKFKELLFNIVLNPQNHNLTKYFKSLEQVTKVNYEQIMHKNFQYDLKLEDFAKLCNTSLSTFKREFKNHFGDTPANWLKHKRLKYATSLLNNTSLQINEICYESGFKNASHFNKVFKQKYAITPNQFRLKST</sequence>
<dbReference type="EMBL" id="JAWHTF010000002">
    <property type="protein sequence ID" value="MDU8885601.1"/>
    <property type="molecule type" value="Genomic_DNA"/>
</dbReference>
<dbReference type="Proteomes" id="UP001268651">
    <property type="component" value="Unassembled WGS sequence"/>
</dbReference>
<feature type="domain" description="HTH araC/xylS-type" evidence="4">
    <location>
        <begin position="186"/>
        <end position="284"/>
    </location>
</feature>
<dbReference type="RefSeq" id="WP_316661491.1">
    <property type="nucleotide sequence ID" value="NZ_JAWHTF010000002.1"/>
</dbReference>
<dbReference type="Pfam" id="PF22200">
    <property type="entry name" value="ExsA_N"/>
    <property type="match status" value="1"/>
</dbReference>
<evidence type="ECO:0000256" key="3">
    <source>
        <dbReference type="ARBA" id="ARBA00023163"/>
    </source>
</evidence>
<dbReference type="InterPro" id="IPR018062">
    <property type="entry name" value="HTH_AraC-typ_CS"/>
</dbReference>
<evidence type="ECO:0000256" key="2">
    <source>
        <dbReference type="ARBA" id="ARBA00023125"/>
    </source>
</evidence>
<evidence type="ECO:0000256" key="1">
    <source>
        <dbReference type="ARBA" id="ARBA00023015"/>
    </source>
</evidence>
<reference evidence="5 6" key="1">
    <citation type="submission" date="2023-10" db="EMBL/GenBank/DDBJ databases">
        <title>Marimonas sp. nov. isolated from tidal mud flat.</title>
        <authorList>
            <person name="Jaincy N.J."/>
            <person name="Srinivasan S."/>
            <person name="Lee S.-S."/>
        </authorList>
    </citation>
    <scope>NUCLEOTIDE SEQUENCE [LARGE SCALE GENOMIC DNA]</scope>
    <source>
        <strain evidence="5 6">MJ-SS3</strain>
    </source>
</reference>
<dbReference type="InterPro" id="IPR009057">
    <property type="entry name" value="Homeodomain-like_sf"/>
</dbReference>
<dbReference type="Gene3D" id="1.10.10.60">
    <property type="entry name" value="Homeodomain-like"/>
    <property type="match status" value="2"/>
</dbReference>
<evidence type="ECO:0000313" key="6">
    <source>
        <dbReference type="Proteomes" id="UP001268651"/>
    </source>
</evidence>
<dbReference type="PROSITE" id="PS01124">
    <property type="entry name" value="HTH_ARAC_FAMILY_2"/>
    <property type="match status" value="1"/>
</dbReference>
<evidence type="ECO:0000313" key="5">
    <source>
        <dbReference type="EMBL" id="MDU8885601.1"/>
    </source>
</evidence>
<protein>
    <submittedName>
        <fullName evidence="5">AraC family transcriptional regulator</fullName>
    </submittedName>
</protein>
<accession>A0ABU3U5B6</accession>
<dbReference type="PANTHER" id="PTHR43280">
    <property type="entry name" value="ARAC-FAMILY TRANSCRIPTIONAL REGULATOR"/>
    <property type="match status" value="1"/>
</dbReference>
<dbReference type="PANTHER" id="PTHR43280:SF2">
    <property type="entry name" value="HTH-TYPE TRANSCRIPTIONAL REGULATOR EXSA"/>
    <property type="match status" value="1"/>
</dbReference>
<dbReference type="Pfam" id="PF12833">
    <property type="entry name" value="HTH_18"/>
    <property type="match status" value="1"/>
</dbReference>
<dbReference type="InterPro" id="IPR018060">
    <property type="entry name" value="HTH_AraC"/>
</dbReference>
<proteinExistence type="predicted"/>
<dbReference type="SMART" id="SM00342">
    <property type="entry name" value="HTH_ARAC"/>
    <property type="match status" value="1"/>
</dbReference>